<feature type="transmembrane region" description="Helical" evidence="1">
    <location>
        <begin position="117"/>
        <end position="135"/>
    </location>
</feature>
<evidence type="ECO:0000256" key="1">
    <source>
        <dbReference type="SAM" id="Phobius"/>
    </source>
</evidence>
<reference evidence="4" key="1">
    <citation type="submission" date="2018-04" db="EMBL/GenBank/DDBJ databases">
        <authorList>
            <person name="Cornet L."/>
        </authorList>
    </citation>
    <scope>NUCLEOTIDE SEQUENCE [LARGE SCALE GENOMIC DNA]</scope>
</reference>
<keyword evidence="2" id="KW-0732">Signal</keyword>
<feature type="transmembrane region" description="Helical" evidence="1">
    <location>
        <begin position="78"/>
        <end position="97"/>
    </location>
</feature>
<comment type="caution">
    <text evidence="3">The sequence shown here is derived from an EMBL/GenBank/DDBJ whole genome shotgun (WGS) entry which is preliminary data.</text>
</comment>
<dbReference type="EMBL" id="QBMP01000003">
    <property type="protein sequence ID" value="PZO61205.1"/>
    <property type="molecule type" value="Genomic_DNA"/>
</dbReference>
<dbReference type="Proteomes" id="UP000249794">
    <property type="component" value="Unassembled WGS sequence"/>
</dbReference>
<accession>A0A2W4ZSL0</accession>
<keyword evidence="1" id="KW-0812">Transmembrane</keyword>
<protein>
    <submittedName>
        <fullName evidence="3">Uncharacterized protein</fullName>
    </submittedName>
</protein>
<keyword evidence="1" id="KW-0472">Membrane</keyword>
<feature type="signal peptide" evidence="2">
    <location>
        <begin position="1"/>
        <end position="27"/>
    </location>
</feature>
<evidence type="ECO:0000313" key="4">
    <source>
        <dbReference type="Proteomes" id="UP000249794"/>
    </source>
</evidence>
<organism evidence="3 4">
    <name type="scientific">Phormidesmis priestleyi</name>
    <dbReference type="NCBI Taxonomy" id="268141"/>
    <lineage>
        <taxon>Bacteria</taxon>
        <taxon>Bacillati</taxon>
        <taxon>Cyanobacteriota</taxon>
        <taxon>Cyanophyceae</taxon>
        <taxon>Leptolyngbyales</taxon>
        <taxon>Leptolyngbyaceae</taxon>
        <taxon>Phormidesmis</taxon>
    </lineage>
</organism>
<proteinExistence type="predicted"/>
<evidence type="ECO:0000313" key="3">
    <source>
        <dbReference type="EMBL" id="PZO61205.1"/>
    </source>
</evidence>
<evidence type="ECO:0000256" key="2">
    <source>
        <dbReference type="SAM" id="SignalP"/>
    </source>
</evidence>
<reference evidence="3 4" key="2">
    <citation type="submission" date="2018-06" db="EMBL/GenBank/DDBJ databases">
        <title>Metagenomic assembly of (sub)arctic Cyanobacteria and their associated microbiome from non-axenic cultures.</title>
        <authorList>
            <person name="Baurain D."/>
        </authorList>
    </citation>
    <scope>NUCLEOTIDE SEQUENCE [LARGE SCALE GENOMIC DNA]</scope>
    <source>
        <strain evidence="3">ULC027bin1</strain>
    </source>
</reference>
<name>A0A2W4ZSL0_9CYAN</name>
<dbReference type="AlphaFoldDB" id="A0A2W4ZSL0"/>
<gene>
    <name evidence="3" type="ORF">DCF15_00625</name>
</gene>
<feature type="chain" id="PRO_5016024750" evidence="2">
    <location>
        <begin position="28"/>
        <end position="145"/>
    </location>
</feature>
<sequence length="145" mass="16649">MKWLKTSNLFFLAFSTVRTLQSIAFHADVLALPVTATTPNTTPFDIGLGIAMIFAIKNTHQFNEGSNWMLEISRLCPVWLKLYFCCVWIYGAVEGISHFGMPLWAENPDYWRFRESSVADIVLYSTTTVIFYASVKRDRLHNESQ</sequence>
<keyword evidence="1" id="KW-1133">Transmembrane helix</keyword>